<name>A0A2D2DSR8_9BURK</name>
<gene>
    <name evidence="2" type="ORF">CR152_28525</name>
</gene>
<dbReference type="Proteomes" id="UP000229897">
    <property type="component" value="Chromosome"/>
</dbReference>
<sequence length="73" mass="8114">MSEEFQRQRADAHGSEASSPRTDFRTRDVVNQAIAAMPTLGVQQAAEYLAAMNVPPEVAIRTLIYKGPRRDEP</sequence>
<feature type="compositionally biased region" description="Basic and acidic residues" evidence="1">
    <location>
        <begin position="1"/>
        <end position="14"/>
    </location>
</feature>
<proteinExistence type="predicted"/>
<organism evidence="2 3">
    <name type="scientific">Massilia violaceinigra</name>
    <dbReference type="NCBI Taxonomy" id="2045208"/>
    <lineage>
        <taxon>Bacteria</taxon>
        <taxon>Pseudomonadati</taxon>
        <taxon>Pseudomonadota</taxon>
        <taxon>Betaproteobacteria</taxon>
        <taxon>Burkholderiales</taxon>
        <taxon>Oxalobacteraceae</taxon>
        <taxon>Telluria group</taxon>
        <taxon>Massilia</taxon>
    </lineage>
</organism>
<evidence type="ECO:0000313" key="2">
    <source>
        <dbReference type="EMBL" id="ATQ78014.1"/>
    </source>
</evidence>
<keyword evidence="3" id="KW-1185">Reference proteome</keyword>
<dbReference type="KEGG" id="mass:CR152_28525"/>
<dbReference type="OrthoDB" id="8759154at2"/>
<evidence type="ECO:0000313" key="3">
    <source>
        <dbReference type="Proteomes" id="UP000229897"/>
    </source>
</evidence>
<dbReference type="RefSeq" id="WP_099880674.1">
    <property type="nucleotide sequence ID" value="NZ_CP024608.1"/>
</dbReference>
<protein>
    <submittedName>
        <fullName evidence="2">Uncharacterized protein</fullName>
    </submittedName>
</protein>
<reference evidence="2" key="1">
    <citation type="submission" date="2017-10" db="EMBL/GenBank/DDBJ databases">
        <title>Massilia psychrophilum sp. nov., a novel purple-pigmented bacterium isolated from Tianshan glacier, Xinjiang Municipality, China.</title>
        <authorList>
            <person name="Wang H."/>
        </authorList>
    </citation>
    <scope>NUCLEOTIDE SEQUENCE [LARGE SCALE GENOMIC DNA]</scope>
    <source>
        <strain evidence="2">B2</strain>
    </source>
</reference>
<feature type="region of interest" description="Disordered" evidence="1">
    <location>
        <begin position="1"/>
        <end position="25"/>
    </location>
</feature>
<evidence type="ECO:0000256" key="1">
    <source>
        <dbReference type="SAM" id="MobiDB-lite"/>
    </source>
</evidence>
<dbReference type="AlphaFoldDB" id="A0A2D2DSR8"/>
<accession>A0A2D2DSR8</accession>
<dbReference type="EMBL" id="CP024608">
    <property type="protein sequence ID" value="ATQ78014.1"/>
    <property type="molecule type" value="Genomic_DNA"/>
</dbReference>